<gene>
    <name evidence="2" type="ORF">SEPMUDRAFT_121404</name>
</gene>
<dbReference type="EMBL" id="KB456271">
    <property type="protein sequence ID" value="EMF08629.1"/>
    <property type="molecule type" value="Genomic_DNA"/>
</dbReference>
<dbReference type="OrthoDB" id="3364132at2759"/>
<protein>
    <recommendedName>
        <fullName evidence="1">DUF7918 domain-containing protein</fullName>
    </recommendedName>
</protein>
<name>M3ASY9_SPHMS</name>
<proteinExistence type="predicted"/>
<sequence>MAVLETVPGFSVTVHVDGKPLQEYRDSDDDGEPEVTTCFVEATTGKEFEVFFRLEKGIEAESSAFEVRIMVDGTETDSALMDAKRARVHGEQFQSTGMQISRTELAKYRFAPLETSHDGCQMTDDANEKLNKDLGTIMVKVWHAKNLRQSSEIKDYSRDSVEQTVNRFSETIIKGQALSHRMAYSKPVKSVDESDVYKFDVIGGIHAEPAVTRKLEALSGSRL</sequence>
<dbReference type="eggNOG" id="ENOG502SAV6">
    <property type="taxonomic scope" value="Eukaryota"/>
</dbReference>
<organism evidence="2 3">
    <name type="scientific">Sphaerulina musiva (strain SO2202)</name>
    <name type="common">Poplar stem canker fungus</name>
    <name type="synonym">Septoria musiva</name>
    <dbReference type="NCBI Taxonomy" id="692275"/>
    <lineage>
        <taxon>Eukaryota</taxon>
        <taxon>Fungi</taxon>
        <taxon>Dikarya</taxon>
        <taxon>Ascomycota</taxon>
        <taxon>Pezizomycotina</taxon>
        <taxon>Dothideomycetes</taxon>
        <taxon>Dothideomycetidae</taxon>
        <taxon>Mycosphaerellales</taxon>
        <taxon>Mycosphaerellaceae</taxon>
        <taxon>Sphaerulina</taxon>
    </lineage>
</organism>
<dbReference type="PANTHER" id="PTHR36223:SF1">
    <property type="entry name" value="TRANSCRIPTION ELONGATION FACTOR EAF N-TERMINAL DOMAIN-CONTAINING PROTEIN"/>
    <property type="match status" value="1"/>
</dbReference>
<dbReference type="AlphaFoldDB" id="M3ASY9"/>
<evidence type="ECO:0000313" key="3">
    <source>
        <dbReference type="Proteomes" id="UP000016931"/>
    </source>
</evidence>
<evidence type="ECO:0000259" key="1">
    <source>
        <dbReference type="Pfam" id="PF25534"/>
    </source>
</evidence>
<dbReference type="InterPro" id="IPR057678">
    <property type="entry name" value="DUF7918"/>
</dbReference>
<dbReference type="Pfam" id="PF25534">
    <property type="entry name" value="DUF7918"/>
    <property type="match status" value="1"/>
</dbReference>
<dbReference type="Proteomes" id="UP000016931">
    <property type="component" value="Unassembled WGS sequence"/>
</dbReference>
<feature type="domain" description="DUF7918" evidence="1">
    <location>
        <begin position="9"/>
        <end position="207"/>
    </location>
</feature>
<dbReference type="RefSeq" id="XP_016756750.1">
    <property type="nucleotide sequence ID" value="XM_016901686.1"/>
</dbReference>
<reference evidence="2 3" key="1">
    <citation type="journal article" date="2012" name="PLoS Pathog.">
        <title>Diverse lifestyles and strategies of plant pathogenesis encoded in the genomes of eighteen Dothideomycetes fungi.</title>
        <authorList>
            <person name="Ohm R.A."/>
            <person name="Feau N."/>
            <person name="Henrissat B."/>
            <person name="Schoch C.L."/>
            <person name="Horwitz B.A."/>
            <person name="Barry K.W."/>
            <person name="Condon B.J."/>
            <person name="Copeland A.C."/>
            <person name="Dhillon B."/>
            <person name="Glaser F."/>
            <person name="Hesse C.N."/>
            <person name="Kosti I."/>
            <person name="LaButti K."/>
            <person name="Lindquist E.A."/>
            <person name="Lucas S."/>
            <person name="Salamov A.A."/>
            <person name="Bradshaw R.E."/>
            <person name="Ciuffetti L."/>
            <person name="Hamelin R.C."/>
            <person name="Kema G.H.J."/>
            <person name="Lawrence C."/>
            <person name="Scott J.A."/>
            <person name="Spatafora J.W."/>
            <person name="Turgeon B.G."/>
            <person name="de Wit P.J.G.M."/>
            <person name="Zhong S."/>
            <person name="Goodwin S.B."/>
            <person name="Grigoriev I.V."/>
        </authorList>
    </citation>
    <scope>NUCLEOTIDE SEQUENCE [LARGE SCALE GENOMIC DNA]</scope>
    <source>
        <strain evidence="2 3">SO2202</strain>
    </source>
</reference>
<accession>M3ASY9</accession>
<dbReference type="HOGENOM" id="CLU_1240797_0_0_1"/>
<evidence type="ECO:0000313" key="2">
    <source>
        <dbReference type="EMBL" id="EMF08629.1"/>
    </source>
</evidence>
<dbReference type="GeneID" id="27898823"/>
<keyword evidence="3" id="KW-1185">Reference proteome</keyword>
<dbReference type="PANTHER" id="PTHR36223">
    <property type="entry name" value="BETA-LACTAMASE-TYPE TRANSPEPTIDASE FOLD DOMAIN CONTAINING PROTEIN"/>
    <property type="match status" value="1"/>
</dbReference>